<keyword evidence="4 12" id="KW-0813">Transport</keyword>
<evidence type="ECO:0000256" key="10">
    <source>
        <dbReference type="ARBA" id="ARBA00023329"/>
    </source>
</evidence>
<evidence type="ECO:0000256" key="11">
    <source>
        <dbReference type="ARBA" id="ARBA00025582"/>
    </source>
</evidence>
<evidence type="ECO:0000256" key="6">
    <source>
        <dbReference type="ARBA" id="ARBA00022892"/>
    </source>
</evidence>
<dbReference type="EMBL" id="CM026422">
    <property type="protein sequence ID" value="KAG0588264.1"/>
    <property type="molecule type" value="Genomic_DNA"/>
</dbReference>
<evidence type="ECO:0000256" key="1">
    <source>
        <dbReference type="ARBA" id="ARBA00004255"/>
    </source>
</evidence>
<name>A0A8T0IX07_CERPU</name>
<dbReference type="GO" id="GO:0000139">
    <property type="term" value="C:Golgi membrane"/>
    <property type="evidence" value="ECO:0007669"/>
    <property type="project" value="UniProtKB-SubCell"/>
</dbReference>
<dbReference type="GO" id="GO:0005198">
    <property type="term" value="F:structural molecule activity"/>
    <property type="evidence" value="ECO:0007669"/>
    <property type="project" value="UniProtKB-UniRule"/>
</dbReference>
<dbReference type="GO" id="GO:0015031">
    <property type="term" value="P:protein transport"/>
    <property type="evidence" value="ECO:0007669"/>
    <property type="project" value="UniProtKB-UniRule"/>
</dbReference>
<dbReference type="Proteomes" id="UP000822688">
    <property type="component" value="Chromosome 2"/>
</dbReference>
<dbReference type="GO" id="GO:0006890">
    <property type="term" value="P:retrograde vesicle-mediated transport, Golgi to endoplasmic reticulum"/>
    <property type="evidence" value="ECO:0007669"/>
    <property type="project" value="UniProtKB-UniRule"/>
</dbReference>
<keyword evidence="8 12" id="KW-0333">Golgi apparatus</keyword>
<accession>A0A8T0IX07</accession>
<keyword evidence="10 12" id="KW-0968">Cytoplasmic vesicle</keyword>
<dbReference type="PANTHER" id="PTHR10805">
    <property type="entry name" value="COATOMER SUBUNIT EPSILON"/>
    <property type="match status" value="1"/>
</dbReference>
<protein>
    <recommendedName>
        <fullName evidence="12">Coatomer subunit epsilon</fullName>
    </recommendedName>
</protein>
<evidence type="ECO:0000256" key="2">
    <source>
        <dbReference type="ARBA" id="ARBA00004347"/>
    </source>
</evidence>
<dbReference type="FunFam" id="1.25.40.10:FF:000140">
    <property type="entry name" value="Coatomer subunit epsilon"/>
    <property type="match status" value="1"/>
</dbReference>
<comment type="subcellular location">
    <subcellularLocation>
        <location evidence="2">Cytoplasmic vesicle</location>
        <location evidence="2">COPI-coated vesicle membrane</location>
        <topology evidence="2">Peripheral membrane protein</topology>
        <orientation evidence="2">Cytoplasmic side</orientation>
    </subcellularLocation>
    <subcellularLocation>
        <location evidence="1">Golgi apparatus membrane</location>
        <topology evidence="1">Peripheral membrane protein</topology>
        <orientation evidence="1">Cytoplasmic side</orientation>
    </subcellularLocation>
</comment>
<keyword evidence="7 12" id="KW-0653">Protein transport</keyword>
<dbReference type="AlphaFoldDB" id="A0A8T0IX07"/>
<dbReference type="GO" id="GO:0006888">
    <property type="term" value="P:endoplasmic reticulum to Golgi vesicle-mediated transport"/>
    <property type="evidence" value="ECO:0007669"/>
    <property type="project" value="TreeGrafter"/>
</dbReference>
<evidence type="ECO:0000313" key="14">
    <source>
        <dbReference type="Proteomes" id="UP000822688"/>
    </source>
</evidence>
<dbReference type="Gene3D" id="1.25.40.10">
    <property type="entry name" value="Tetratricopeptide repeat domain"/>
    <property type="match status" value="1"/>
</dbReference>
<proteinExistence type="inferred from homology"/>
<dbReference type="PANTHER" id="PTHR10805:SF0">
    <property type="entry name" value="COATOMER SUBUNIT EPSILON"/>
    <property type="match status" value="1"/>
</dbReference>
<keyword evidence="9 12" id="KW-0472">Membrane</keyword>
<comment type="function">
    <text evidence="11 12">The coatomer is a cytosolic protein complex that binds to dilysine motifs and reversibly associates with Golgi non-clathrin-coated vesicles, which further mediate biosynthetic protein transport from the ER, via the Golgi up to the trans Golgi network. The coatomer complex is required for budding from Golgi membranes, and is essential for the retrograde Golgi-to-ER transport of dilysine-tagged proteins.</text>
</comment>
<keyword evidence="5 12" id="KW-0963">Cytoplasm</keyword>
<dbReference type="PIRSF" id="PIRSF016478">
    <property type="entry name" value="Coatomer_esu"/>
    <property type="match status" value="1"/>
</dbReference>
<evidence type="ECO:0000256" key="8">
    <source>
        <dbReference type="ARBA" id="ARBA00023034"/>
    </source>
</evidence>
<dbReference type="InterPro" id="IPR011990">
    <property type="entry name" value="TPR-like_helical_dom_sf"/>
</dbReference>
<evidence type="ECO:0000256" key="4">
    <source>
        <dbReference type="ARBA" id="ARBA00022448"/>
    </source>
</evidence>
<gene>
    <name evidence="13" type="ORF">KC19_2G229800</name>
</gene>
<evidence type="ECO:0000256" key="5">
    <source>
        <dbReference type="ARBA" id="ARBA00022490"/>
    </source>
</evidence>
<keyword evidence="6 12" id="KW-0931">ER-Golgi transport</keyword>
<evidence type="ECO:0000256" key="3">
    <source>
        <dbReference type="ARBA" id="ARBA00008827"/>
    </source>
</evidence>
<reference evidence="13" key="1">
    <citation type="submission" date="2020-06" db="EMBL/GenBank/DDBJ databases">
        <title>WGS assembly of Ceratodon purpureus strain R40.</title>
        <authorList>
            <person name="Carey S.B."/>
            <person name="Jenkins J."/>
            <person name="Shu S."/>
            <person name="Lovell J.T."/>
            <person name="Sreedasyam A."/>
            <person name="Maumus F."/>
            <person name="Tiley G.P."/>
            <person name="Fernandez-Pozo N."/>
            <person name="Barry K."/>
            <person name="Chen C."/>
            <person name="Wang M."/>
            <person name="Lipzen A."/>
            <person name="Daum C."/>
            <person name="Saski C.A."/>
            <person name="Payton A.C."/>
            <person name="Mcbreen J.C."/>
            <person name="Conrad R.E."/>
            <person name="Kollar L.M."/>
            <person name="Olsson S."/>
            <person name="Huttunen S."/>
            <person name="Landis J.B."/>
            <person name="Wickett N.J."/>
            <person name="Johnson M.G."/>
            <person name="Rensing S.A."/>
            <person name="Grimwood J."/>
            <person name="Schmutz J."/>
            <person name="Mcdaniel S.F."/>
        </authorList>
    </citation>
    <scope>NUCLEOTIDE SEQUENCE</scope>
    <source>
        <strain evidence="13">R40</strain>
    </source>
</reference>
<organism evidence="13 14">
    <name type="scientific">Ceratodon purpureus</name>
    <name type="common">Fire moss</name>
    <name type="synonym">Dicranum purpureum</name>
    <dbReference type="NCBI Taxonomy" id="3225"/>
    <lineage>
        <taxon>Eukaryota</taxon>
        <taxon>Viridiplantae</taxon>
        <taxon>Streptophyta</taxon>
        <taxon>Embryophyta</taxon>
        <taxon>Bryophyta</taxon>
        <taxon>Bryophytina</taxon>
        <taxon>Bryopsida</taxon>
        <taxon>Dicranidae</taxon>
        <taxon>Pseudoditrichales</taxon>
        <taxon>Ditrichaceae</taxon>
        <taxon>Ceratodon</taxon>
    </lineage>
</organism>
<keyword evidence="14" id="KW-1185">Reference proteome</keyword>
<evidence type="ECO:0000313" key="13">
    <source>
        <dbReference type="EMBL" id="KAG0588264.1"/>
    </source>
</evidence>
<comment type="caution">
    <text evidence="13">The sequence shown here is derived from an EMBL/GenBank/DDBJ whole genome shotgun (WGS) entry which is preliminary data.</text>
</comment>
<dbReference type="GO" id="GO:0030126">
    <property type="term" value="C:COPI vesicle coat"/>
    <property type="evidence" value="ECO:0007669"/>
    <property type="project" value="TreeGrafter"/>
</dbReference>
<evidence type="ECO:0000256" key="7">
    <source>
        <dbReference type="ARBA" id="ARBA00022927"/>
    </source>
</evidence>
<dbReference type="InterPro" id="IPR006822">
    <property type="entry name" value="Coatomer_esu"/>
</dbReference>
<dbReference type="SUPFAM" id="SSF48452">
    <property type="entry name" value="TPR-like"/>
    <property type="match status" value="1"/>
</dbReference>
<dbReference type="GO" id="GO:0006891">
    <property type="term" value="P:intra-Golgi vesicle-mediated transport"/>
    <property type="evidence" value="ECO:0007669"/>
    <property type="project" value="TreeGrafter"/>
</dbReference>
<evidence type="ECO:0000256" key="9">
    <source>
        <dbReference type="ARBA" id="ARBA00023136"/>
    </source>
</evidence>
<dbReference type="Pfam" id="PF04733">
    <property type="entry name" value="Coatomer_E"/>
    <property type="match status" value="1"/>
</dbReference>
<sequence>MSGPDVLFPVRNNFYLGAFQRAVNESHGTHKLSDAELVDKDCMVYRAYIALGQYQLVVSEIQDAAPTALQAVKLLALYMSGEKEKALYSLGELLADSAIASNLMLRVVAGTIYIHEQDYNEALKHTHVGGNLELCALNVQIYLKMHRPEYAEKQLRAMQEIDEDHTLTQLANAWVNLALGGAKVQEAFYIFQELAEKYASTVMLINGSAVCQMHMGQFEEAETRLVEALNRDPKNATTLANLVVCSLQLGKPTTRYLSLLKSSYPKHLLVERSASAEADFERAVQAFA</sequence>
<comment type="similarity">
    <text evidence="3 12">Belongs to the COPE family.</text>
</comment>
<evidence type="ECO:0000256" key="12">
    <source>
        <dbReference type="PIRNR" id="PIRNR016478"/>
    </source>
</evidence>